<comment type="subcellular location">
    <subcellularLocation>
        <location evidence="1">Cell projection</location>
    </subcellularLocation>
</comment>
<evidence type="ECO:0000259" key="5">
    <source>
        <dbReference type="PROSITE" id="PS50106"/>
    </source>
</evidence>
<dbReference type="SMART" id="SM00228">
    <property type="entry name" value="PDZ"/>
    <property type="match status" value="2"/>
</dbReference>
<feature type="domain" description="PDZ" evidence="5">
    <location>
        <begin position="25"/>
        <end position="100"/>
    </location>
</feature>
<feature type="region of interest" description="Disordered" evidence="4">
    <location>
        <begin position="547"/>
        <end position="608"/>
    </location>
</feature>
<evidence type="ECO:0000313" key="7">
    <source>
        <dbReference type="Proteomes" id="UP001151699"/>
    </source>
</evidence>
<dbReference type="GO" id="GO:0032426">
    <property type="term" value="C:stereocilium tip"/>
    <property type="evidence" value="ECO:0007669"/>
    <property type="project" value="TreeGrafter"/>
</dbReference>
<feature type="compositionally biased region" description="Polar residues" evidence="4">
    <location>
        <begin position="672"/>
        <end position="701"/>
    </location>
</feature>
<feature type="region of interest" description="Disordered" evidence="4">
    <location>
        <begin position="654"/>
        <end position="711"/>
    </location>
</feature>
<feature type="compositionally biased region" description="Basic and acidic residues" evidence="4">
    <location>
        <begin position="573"/>
        <end position="585"/>
    </location>
</feature>
<dbReference type="OrthoDB" id="6021951at2759"/>
<dbReference type="GO" id="GO:0005929">
    <property type="term" value="C:cilium"/>
    <property type="evidence" value="ECO:0007669"/>
    <property type="project" value="TreeGrafter"/>
</dbReference>
<dbReference type="InterPro" id="IPR001478">
    <property type="entry name" value="PDZ"/>
</dbReference>
<keyword evidence="7" id="KW-1185">Reference proteome</keyword>
<dbReference type="PROSITE" id="PS50106">
    <property type="entry name" value="PDZ"/>
    <property type="match status" value="2"/>
</dbReference>
<sequence length="743" mass="82141">MKMTDHVSSSNSSCTSRMAPARVRIVRLVRNSGLYRLSCQTATFGFSIRGGREFGIGFFVSHVDPDSEADIRGLRVGDQIIRVNGYIVDDAVHKELSQYISCANRLTLRVRSVGILPVKEHSTDLLTWHIVPKESAREKFDQFDQCRDIRINLKVAPRTKLGLGICKGPEWKPGVFVQFTKDIGIARETGLRPGDQILSCNGVDFTDIPFSEAVAAMKQSHNLELIVRTGAGLNLFPGESSGYNSSASSITGDQSPCWNDQSSKRLSIVKEEDCTEKYLLALRLTSDLTKYLNYRSGQNRLKYRNSHNCKSQGIYIVNPSIGEEPVSVVNGRDNNTTIIKLSESGTQINNTLIPTFREHPLPAQNFDDSFKDNSKNTVKVKINSESSDCDNQETISSNGKLADICFVSRKCSTKTVIVEVHHGTPDRNACDGKVRCKIPPPPPIRFSHQEKKTCPSNVNVPTNNERTSLNSAIGAELKRRLEGLRVDGNNTTNGITSKRSVVGGDNNKHNALMDEFKKAHQKMFKNGFCETDSNSHVNVKERQLKLKQQANEQPEKAVTPDPDYDTSPLSSLDHADNHLIDKSKTQPDQITVRKSSEPQSKSTSSVAIKIGEYTDRKEPCKLHFISKFANECNGDVTSQLKSELEKTLSKLNIQNKKEKSENGEGLKDQERSTSNVEKLSAQFITQNPSNGKTEAQKSGNKSGLKKSESAPLNGILKAGSSACSEHKNISFGKTTTTVVDDET</sequence>
<dbReference type="InterPro" id="IPR051844">
    <property type="entry name" value="USH2_Complex_Protein"/>
</dbReference>
<name>A0A9Q0MW80_9DIPT</name>
<reference evidence="6" key="1">
    <citation type="submission" date="2022-07" db="EMBL/GenBank/DDBJ databases">
        <authorList>
            <person name="Trinca V."/>
            <person name="Uliana J.V.C."/>
            <person name="Torres T.T."/>
            <person name="Ward R.J."/>
            <person name="Monesi N."/>
        </authorList>
    </citation>
    <scope>NUCLEOTIDE SEQUENCE</scope>
    <source>
        <strain evidence="6">HSMRA1968</strain>
        <tissue evidence="6">Whole embryos</tissue>
    </source>
</reference>
<keyword evidence="2" id="KW-0677">Repeat</keyword>
<dbReference type="GO" id="GO:0005886">
    <property type="term" value="C:plasma membrane"/>
    <property type="evidence" value="ECO:0007669"/>
    <property type="project" value="TreeGrafter"/>
</dbReference>
<dbReference type="InterPro" id="IPR036034">
    <property type="entry name" value="PDZ_sf"/>
</dbReference>
<evidence type="ECO:0000256" key="4">
    <source>
        <dbReference type="SAM" id="MobiDB-lite"/>
    </source>
</evidence>
<dbReference type="GO" id="GO:0002142">
    <property type="term" value="C:stereocilia ankle link complex"/>
    <property type="evidence" value="ECO:0007669"/>
    <property type="project" value="TreeGrafter"/>
</dbReference>
<dbReference type="PANTHER" id="PTHR23116:SF36">
    <property type="entry name" value="HARMONIN"/>
    <property type="match status" value="1"/>
</dbReference>
<comment type="caution">
    <text evidence="6">The sequence shown here is derived from an EMBL/GenBank/DDBJ whole genome shotgun (WGS) entry which is preliminary data.</text>
</comment>
<evidence type="ECO:0000313" key="6">
    <source>
        <dbReference type="EMBL" id="KAJ6639025.1"/>
    </source>
</evidence>
<feature type="domain" description="PDZ" evidence="5">
    <location>
        <begin position="150"/>
        <end position="220"/>
    </location>
</feature>
<accession>A0A9Q0MW80</accession>
<feature type="compositionally biased region" description="Basic and acidic residues" evidence="4">
    <location>
        <begin position="655"/>
        <end position="671"/>
    </location>
</feature>
<gene>
    <name evidence="6" type="primary">USH1C</name>
    <name evidence="6" type="ORF">Bhyg_11764</name>
</gene>
<keyword evidence="3" id="KW-0966">Cell projection</keyword>
<dbReference type="FunFam" id="2.30.42.10:FF:000219">
    <property type="entry name" value="Uncharacterized protein, isoform C"/>
    <property type="match status" value="1"/>
</dbReference>
<dbReference type="Proteomes" id="UP001151699">
    <property type="component" value="Chromosome X"/>
</dbReference>
<organism evidence="6 7">
    <name type="scientific">Pseudolycoriella hygida</name>
    <dbReference type="NCBI Taxonomy" id="35572"/>
    <lineage>
        <taxon>Eukaryota</taxon>
        <taxon>Metazoa</taxon>
        <taxon>Ecdysozoa</taxon>
        <taxon>Arthropoda</taxon>
        <taxon>Hexapoda</taxon>
        <taxon>Insecta</taxon>
        <taxon>Pterygota</taxon>
        <taxon>Neoptera</taxon>
        <taxon>Endopterygota</taxon>
        <taxon>Diptera</taxon>
        <taxon>Nematocera</taxon>
        <taxon>Sciaroidea</taxon>
        <taxon>Sciaridae</taxon>
        <taxon>Pseudolycoriella</taxon>
    </lineage>
</organism>
<dbReference type="SUPFAM" id="SSF50156">
    <property type="entry name" value="PDZ domain-like"/>
    <property type="match status" value="2"/>
</dbReference>
<dbReference type="EMBL" id="WJQU01000003">
    <property type="protein sequence ID" value="KAJ6639025.1"/>
    <property type="molecule type" value="Genomic_DNA"/>
</dbReference>
<dbReference type="Pfam" id="PF00595">
    <property type="entry name" value="PDZ"/>
    <property type="match status" value="2"/>
</dbReference>
<dbReference type="AlphaFoldDB" id="A0A9Q0MW80"/>
<evidence type="ECO:0000256" key="1">
    <source>
        <dbReference type="ARBA" id="ARBA00004316"/>
    </source>
</evidence>
<dbReference type="Gene3D" id="2.30.42.10">
    <property type="match status" value="2"/>
</dbReference>
<proteinExistence type="predicted"/>
<protein>
    <submittedName>
        <fullName evidence="6">Harmonin</fullName>
    </submittedName>
</protein>
<dbReference type="PANTHER" id="PTHR23116">
    <property type="entry name" value="PDZ DOMAIN CONTAINING WHIRLIN AND HARMONIN-RELATED"/>
    <property type="match status" value="1"/>
</dbReference>
<evidence type="ECO:0000256" key="3">
    <source>
        <dbReference type="ARBA" id="ARBA00023273"/>
    </source>
</evidence>
<evidence type="ECO:0000256" key="2">
    <source>
        <dbReference type="ARBA" id="ARBA00022737"/>
    </source>
</evidence>